<evidence type="ECO:0000256" key="3">
    <source>
        <dbReference type="PROSITE-ProRule" id="PRU00169"/>
    </source>
</evidence>
<protein>
    <recommendedName>
        <fullName evidence="1">Stage 0 sporulation protein A homolog</fullName>
    </recommendedName>
</protein>
<dbReference type="AlphaFoldDB" id="A0A9D0ZNU5"/>
<sequence length="290" mass="33215">MRRNFAKPGEFFIGNCRRRGAQAANALPSKFRHRDLKGGKPVDPIRILIADDDPGMLLVMRKLVERAEDYELVGEAQNGEQVLALYEKYTPEVVLMDVEMPGMSGIDCARIIQDKNPKAVLVFATAHEQYMKSAFEVYAFDYLVKPFPVDRALNTLRLIRERLRESAAAQSVTTRARPRQAPARLMLKSRDGLSFVDIEDILLVQREERQTVIYTVNGGRFVTGEGLSELEERLPANMFFRTHKSYIVNVNQIESVTPYGRWTYIVRLCGTERDALITHERFDELQKLFA</sequence>
<dbReference type="SMART" id="SM00448">
    <property type="entry name" value="REC"/>
    <property type="match status" value="1"/>
</dbReference>
<dbReference type="PANTHER" id="PTHR37299">
    <property type="entry name" value="TRANSCRIPTIONAL REGULATOR-RELATED"/>
    <property type="match status" value="1"/>
</dbReference>
<comment type="function">
    <text evidence="2">May play the central regulatory role in sporulation. It may be an element of the effector pathway responsible for the activation of sporulation genes in response to nutritional stress. Spo0A may act in concert with spo0H (a sigma factor) to control the expression of some genes that are critical to the sporulation process.</text>
</comment>
<dbReference type="PANTHER" id="PTHR37299:SF1">
    <property type="entry name" value="STAGE 0 SPORULATION PROTEIN A HOMOLOG"/>
    <property type="match status" value="1"/>
</dbReference>
<gene>
    <name evidence="6" type="ORF">IAA52_12680</name>
</gene>
<evidence type="ECO:0000259" key="4">
    <source>
        <dbReference type="PROSITE" id="PS50110"/>
    </source>
</evidence>
<dbReference type="Gene3D" id="2.40.50.1020">
    <property type="entry name" value="LytTr DNA-binding domain"/>
    <property type="match status" value="1"/>
</dbReference>
<reference evidence="6" key="1">
    <citation type="submission" date="2020-10" db="EMBL/GenBank/DDBJ databases">
        <authorList>
            <person name="Gilroy R."/>
        </authorList>
    </citation>
    <scope>NUCLEOTIDE SEQUENCE</scope>
    <source>
        <strain evidence="6">ChiSjej6B24-2974</strain>
    </source>
</reference>
<comment type="caution">
    <text evidence="6">The sequence shown here is derived from an EMBL/GenBank/DDBJ whole genome shotgun (WGS) entry which is preliminary data.</text>
</comment>
<keyword evidence="3" id="KW-0597">Phosphoprotein</keyword>
<proteinExistence type="predicted"/>
<dbReference type="InterPro" id="IPR046947">
    <property type="entry name" value="LytR-like"/>
</dbReference>
<evidence type="ECO:0000313" key="7">
    <source>
        <dbReference type="Proteomes" id="UP000824260"/>
    </source>
</evidence>
<feature type="domain" description="HTH LytTR-type" evidence="5">
    <location>
        <begin position="185"/>
        <end position="290"/>
    </location>
</feature>
<dbReference type="Pfam" id="PF00072">
    <property type="entry name" value="Response_reg"/>
    <property type="match status" value="1"/>
</dbReference>
<accession>A0A9D0ZNU5</accession>
<evidence type="ECO:0000256" key="2">
    <source>
        <dbReference type="ARBA" id="ARBA00024867"/>
    </source>
</evidence>
<dbReference type="InterPro" id="IPR001789">
    <property type="entry name" value="Sig_transdc_resp-reg_receiver"/>
</dbReference>
<dbReference type="PROSITE" id="PS50110">
    <property type="entry name" value="RESPONSE_REGULATORY"/>
    <property type="match status" value="1"/>
</dbReference>
<dbReference type="Gene3D" id="3.40.50.2300">
    <property type="match status" value="1"/>
</dbReference>
<dbReference type="GO" id="GO:0003677">
    <property type="term" value="F:DNA binding"/>
    <property type="evidence" value="ECO:0007669"/>
    <property type="project" value="InterPro"/>
</dbReference>
<dbReference type="SUPFAM" id="SSF52172">
    <property type="entry name" value="CheY-like"/>
    <property type="match status" value="1"/>
</dbReference>
<feature type="domain" description="Response regulatory" evidence="4">
    <location>
        <begin position="46"/>
        <end position="160"/>
    </location>
</feature>
<evidence type="ECO:0000259" key="5">
    <source>
        <dbReference type="PROSITE" id="PS50930"/>
    </source>
</evidence>
<dbReference type="GO" id="GO:0000156">
    <property type="term" value="F:phosphorelay response regulator activity"/>
    <property type="evidence" value="ECO:0007669"/>
    <property type="project" value="InterPro"/>
</dbReference>
<evidence type="ECO:0000256" key="1">
    <source>
        <dbReference type="ARBA" id="ARBA00018672"/>
    </source>
</evidence>
<dbReference type="PROSITE" id="PS50930">
    <property type="entry name" value="HTH_LYTTR"/>
    <property type="match status" value="1"/>
</dbReference>
<organism evidence="6 7">
    <name type="scientific">Candidatus Pullichristensenella stercorigallinarum</name>
    <dbReference type="NCBI Taxonomy" id="2840909"/>
    <lineage>
        <taxon>Bacteria</taxon>
        <taxon>Bacillati</taxon>
        <taxon>Bacillota</taxon>
        <taxon>Clostridia</taxon>
        <taxon>Candidatus Pullichristensenella</taxon>
    </lineage>
</organism>
<dbReference type="Pfam" id="PF04397">
    <property type="entry name" value="LytTR"/>
    <property type="match status" value="1"/>
</dbReference>
<reference evidence="6" key="2">
    <citation type="journal article" date="2021" name="PeerJ">
        <title>Extensive microbial diversity within the chicken gut microbiome revealed by metagenomics and culture.</title>
        <authorList>
            <person name="Gilroy R."/>
            <person name="Ravi A."/>
            <person name="Getino M."/>
            <person name="Pursley I."/>
            <person name="Horton D.L."/>
            <person name="Alikhan N.F."/>
            <person name="Baker D."/>
            <person name="Gharbi K."/>
            <person name="Hall N."/>
            <person name="Watson M."/>
            <person name="Adriaenssens E.M."/>
            <person name="Foster-Nyarko E."/>
            <person name="Jarju S."/>
            <person name="Secka A."/>
            <person name="Antonio M."/>
            <person name="Oren A."/>
            <person name="Chaudhuri R.R."/>
            <person name="La Ragione R."/>
            <person name="Hildebrand F."/>
            <person name="Pallen M.J."/>
        </authorList>
    </citation>
    <scope>NUCLEOTIDE SEQUENCE</scope>
    <source>
        <strain evidence="6">ChiSjej6B24-2974</strain>
    </source>
</reference>
<evidence type="ECO:0000313" key="6">
    <source>
        <dbReference type="EMBL" id="HIQ83940.1"/>
    </source>
</evidence>
<dbReference type="SMART" id="SM00850">
    <property type="entry name" value="LytTR"/>
    <property type="match status" value="1"/>
</dbReference>
<feature type="modified residue" description="4-aspartylphosphate" evidence="3">
    <location>
        <position position="97"/>
    </location>
</feature>
<dbReference type="InterPro" id="IPR007492">
    <property type="entry name" value="LytTR_DNA-bd_dom"/>
</dbReference>
<dbReference type="Proteomes" id="UP000824260">
    <property type="component" value="Unassembled WGS sequence"/>
</dbReference>
<name>A0A9D0ZNU5_9FIRM</name>
<dbReference type="EMBL" id="DVFZ01000119">
    <property type="protein sequence ID" value="HIQ83940.1"/>
    <property type="molecule type" value="Genomic_DNA"/>
</dbReference>
<dbReference type="InterPro" id="IPR011006">
    <property type="entry name" value="CheY-like_superfamily"/>
</dbReference>